<reference evidence="3 4" key="1">
    <citation type="submission" date="2018-06" db="EMBL/GenBank/DDBJ databases">
        <title>Genomic Encyclopedia of Type Strains, Phase IV (KMG-IV): sequencing the most valuable type-strain genomes for metagenomic binning, comparative biology and taxonomic classification.</title>
        <authorList>
            <person name="Goeker M."/>
        </authorList>
    </citation>
    <scope>NUCLEOTIDE SEQUENCE [LARGE SCALE GENOMIC DNA]</scope>
    <source>
        <strain evidence="3 4">DSM 25532</strain>
    </source>
</reference>
<feature type="transmembrane region" description="Helical" evidence="1">
    <location>
        <begin position="179"/>
        <end position="199"/>
    </location>
</feature>
<evidence type="ECO:0000259" key="2">
    <source>
        <dbReference type="Pfam" id="PF00892"/>
    </source>
</evidence>
<feature type="transmembrane region" description="Helical" evidence="1">
    <location>
        <begin position="97"/>
        <end position="115"/>
    </location>
</feature>
<dbReference type="EMBL" id="QNRR01000002">
    <property type="protein sequence ID" value="RBP46538.1"/>
    <property type="molecule type" value="Genomic_DNA"/>
</dbReference>
<name>A0A366HTX2_9BACT</name>
<dbReference type="PANTHER" id="PTHR22911">
    <property type="entry name" value="ACYL-MALONYL CONDENSING ENZYME-RELATED"/>
    <property type="match status" value="1"/>
</dbReference>
<feature type="domain" description="EamA" evidence="2">
    <location>
        <begin position="149"/>
        <end position="282"/>
    </location>
</feature>
<dbReference type="InterPro" id="IPR000620">
    <property type="entry name" value="EamA_dom"/>
</dbReference>
<feature type="transmembrane region" description="Helical" evidence="1">
    <location>
        <begin position="211"/>
        <end position="235"/>
    </location>
</feature>
<evidence type="ECO:0000313" key="3">
    <source>
        <dbReference type="EMBL" id="RBP46538.1"/>
    </source>
</evidence>
<dbReference type="Pfam" id="PF00892">
    <property type="entry name" value="EamA"/>
    <property type="match status" value="2"/>
</dbReference>
<gene>
    <name evidence="3" type="ORF">DES53_102929</name>
</gene>
<feature type="transmembrane region" description="Helical" evidence="1">
    <location>
        <begin position="148"/>
        <end position="167"/>
    </location>
</feature>
<proteinExistence type="predicted"/>
<dbReference type="PANTHER" id="PTHR22911:SF76">
    <property type="entry name" value="EAMA DOMAIN-CONTAINING PROTEIN"/>
    <property type="match status" value="1"/>
</dbReference>
<dbReference type="GO" id="GO:0016020">
    <property type="term" value="C:membrane"/>
    <property type="evidence" value="ECO:0007669"/>
    <property type="project" value="InterPro"/>
</dbReference>
<keyword evidence="1" id="KW-0812">Transmembrane</keyword>
<dbReference type="InterPro" id="IPR037185">
    <property type="entry name" value="EmrE-like"/>
</dbReference>
<dbReference type="AlphaFoldDB" id="A0A366HTX2"/>
<feature type="transmembrane region" description="Helical" evidence="1">
    <location>
        <begin position="37"/>
        <end position="59"/>
    </location>
</feature>
<protein>
    <submittedName>
        <fullName evidence="3">Threonine/homoserine efflux transporter RhtA</fullName>
    </submittedName>
</protein>
<evidence type="ECO:0000313" key="4">
    <source>
        <dbReference type="Proteomes" id="UP000253426"/>
    </source>
</evidence>
<feature type="transmembrane region" description="Helical" evidence="1">
    <location>
        <begin position="66"/>
        <end position="85"/>
    </location>
</feature>
<keyword evidence="1" id="KW-0472">Membrane</keyword>
<feature type="transmembrane region" description="Helical" evidence="1">
    <location>
        <begin position="242"/>
        <end position="260"/>
    </location>
</feature>
<feature type="domain" description="EamA" evidence="2">
    <location>
        <begin position="8"/>
        <end position="137"/>
    </location>
</feature>
<dbReference type="Proteomes" id="UP000253426">
    <property type="component" value="Unassembled WGS sequence"/>
</dbReference>
<keyword evidence="1" id="KW-1133">Transmembrane helix</keyword>
<accession>A0A366HTX2</accession>
<dbReference type="SUPFAM" id="SSF103481">
    <property type="entry name" value="Multidrug resistance efflux transporter EmrE"/>
    <property type="match status" value="2"/>
</dbReference>
<sequence length="287" mass="29730">MTLHTRSLLALIAGAIGIGFAPIFVRFSEVGPSATAFWRITLALPMMGLWAAASGGGVTRPGGRDWSVLALVGACFATDLAIWHWSIKYTSVANATLEANLASIFVVLMGWLFFGTRVSRKFLGAMAVALAGTALLVGKNAYITPDTLKGDALGVLSGVFYAGYILSVKSARDRGLSTVTIMILSGVLTAALLLPAAWLSGETIVPNTLKGWLAVVGLALVSQFGGQTLITYALARLSAAPASLGLLIQPATAAMAAWMILGEALAPAQLAGGVILLAGLWMARREG</sequence>
<feature type="transmembrane region" description="Helical" evidence="1">
    <location>
        <begin position="7"/>
        <end position="25"/>
    </location>
</feature>
<keyword evidence="4" id="KW-1185">Reference proteome</keyword>
<dbReference type="RefSeq" id="WP_211325493.1">
    <property type="nucleotide sequence ID" value="NZ_QNRR01000002.1"/>
</dbReference>
<feature type="transmembrane region" description="Helical" evidence="1">
    <location>
        <begin position="266"/>
        <end position="283"/>
    </location>
</feature>
<organism evidence="3 4">
    <name type="scientific">Roseimicrobium gellanilyticum</name>
    <dbReference type="NCBI Taxonomy" id="748857"/>
    <lineage>
        <taxon>Bacteria</taxon>
        <taxon>Pseudomonadati</taxon>
        <taxon>Verrucomicrobiota</taxon>
        <taxon>Verrucomicrobiia</taxon>
        <taxon>Verrucomicrobiales</taxon>
        <taxon>Verrucomicrobiaceae</taxon>
        <taxon>Roseimicrobium</taxon>
    </lineage>
</organism>
<feature type="transmembrane region" description="Helical" evidence="1">
    <location>
        <begin position="122"/>
        <end position="142"/>
    </location>
</feature>
<comment type="caution">
    <text evidence="3">The sequence shown here is derived from an EMBL/GenBank/DDBJ whole genome shotgun (WGS) entry which is preliminary data.</text>
</comment>
<evidence type="ECO:0000256" key="1">
    <source>
        <dbReference type="SAM" id="Phobius"/>
    </source>
</evidence>